<sequence length="75" mass="8481">MLELARQASSGEHVDDHQQMLAERMVDQGRIILADRAQDLSKLIPQYDELSVAASNAHTKELTLVHHLKQLLQHS</sequence>
<reference evidence="1" key="1">
    <citation type="submission" date="2018-06" db="EMBL/GenBank/DDBJ databases">
        <authorList>
            <person name="Zhirakovskaya E."/>
        </authorList>
    </citation>
    <scope>NUCLEOTIDE SEQUENCE</scope>
</reference>
<protein>
    <submittedName>
        <fullName evidence="1">Uncharacterized protein</fullName>
    </submittedName>
</protein>
<evidence type="ECO:0000313" key="1">
    <source>
        <dbReference type="EMBL" id="VAW95991.1"/>
    </source>
</evidence>
<dbReference type="AlphaFoldDB" id="A0A3B0ZW61"/>
<proteinExistence type="predicted"/>
<dbReference type="EMBL" id="UOFR01000035">
    <property type="protein sequence ID" value="VAW95991.1"/>
    <property type="molecule type" value="Genomic_DNA"/>
</dbReference>
<name>A0A3B0ZW61_9ZZZZ</name>
<gene>
    <name evidence="1" type="ORF">MNBD_GAMMA21-678</name>
</gene>
<organism evidence="1">
    <name type="scientific">hydrothermal vent metagenome</name>
    <dbReference type="NCBI Taxonomy" id="652676"/>
    <lineage>
        <taxon>unclassified sequences</taxon>
        <taxon>metagenomes</taxon>
        <taxon>ecological metagenomes</taxon>
    </lineage>
</organism>
<accession>A0A3B0ZW61</accession>